<evidence type="ECO:0000256" key="3">
    <source>
        <dbReference type="ARBA" id="ARBA00022824"/>
    </source>
</evidence>
<reference evidence="8 9" key="1">
    <citation type="journal article" date="2023" name="bioRxiv">
        <title>Genome report: Whole genome sequence and annotation of Penstemon davidsonii.</title>
        <authorList>
            <person name="Ostevik K.L."/>
            <person name="Alabady M."/>
            <person name="Zhang M."/>
            <person name="Rausher M.D."/>
        </authorList>
    </citation>
    <scope>NUCLEOTIDE SEQUENCE [LARGE SCALE GENOMIC DNA]</scope>
    <source>
        <strain evidence="8">DNT005</strain>
        <tissue evidence="8">Whole leaf</tissue>
    </source>
</reference>
<evidence type="ECO:0000313" key="9">
    <source>
        <dbReference type="Proteomes" id="UP001291926"/>
    </source>
</evidence>
<feature type="transmembrane region" description="Helical" evidence="6">
    <location>
        <begin position="128"/>
        <end position="154"/>
    </location>
</feature>
<feature type="transmembrane region" description="Helical" evidence="6">
    <location>
        <begin position="51"/>
        <end position="70"/>
    </location>
</feature>
<dbReference type="Pfam" id="PF02453">
    <property type="entry name" value="Reticulon"/>
    <property type="match status" value="1"/>
</dbReference>
<evidence type="ECO:0000256" key="1">
    <source>
        <dbReference type="ARBA" id="ARBA00004477"/>
    </source>
</evidence>
<dbReference type="PANTHER" id="PTHR10994">
    <property type="entry name" value="RETICULON"/>
    <property type="match status" value="1"/>
</dbReference>
<comment type="caution">
    <text evidence="8">The sequence shown here is derived from an EMBL/GenBank/DDBJ whole genome shotgun (WGS) entry which is preliminary data.</text>
</comment>
<keyword evidence="9" id="KW-1185">Reference proteome</keyword>
<keyword evidence="4 6" id="KW-1133">Transmembrane helix</keyword>
<gene>
    <name evidence="8" type="ORF">RD792_001854</name>
</gene>
<dbReference type="PANTHER" id="PTHR10994:SF154">
    <property type="entry name" value="RETICULON-LIKE PROTEIN B11"/>
    <property type="match status" value="1"/>
</dbReference>
<dbReference type="Proteomes" id="UP001291926">
    <property type="component" value="Unassembled WGS sequence"/>
</dbReference>
<evidence type="ECO:0000313" key="8">
    <source>
        <dbReference type="EMBL" id="KAK4491130.1"/>
    </source>
</evidence>
<keyword evidence="3 6" id="KW-0256">Endoplasmic reticulum</keyword>
<feature type="transmembrane region" description="Helical" evidence="6">
    <location>
        <begin position="27"/>
        <end position="44"/>
    </location>
</feature>
<keyword evidence="5 6" id="KW-0472">Membrane</keyword>
<keyword evidence="2 6" id="KW-0812">Transmembrane</keyword>
<proteinExistence type="predicted"/>
<feature type="domain" description="Reticulon" evidence="7">
    <location>
        <begin position="18"/>
        <end position="194"/>
    </location>
</feature>
<organism evidence="8 9">
    <name type="scientific">Penstemon davidsonii</name>
    <dbReference type="NCBI Taxonomy" id="160366"/>
    <lineage>
        <taxon>Eukaryota</taxon>
        <taxon>Viridiplantae</taxon>
        <taxon>Streptophyta</taxon>
        <taxon>Embryophyta</taxon>
        <taxon>Tracheophyta</taxon>
        <taxon>Spermatophyta</taxon>
        <taxon>Magnoliopsida</taxon>
        <taxon>eudicotyledons</taxon>
        <taxon>Gunneridae</taxon>
        <taxon>Pentapetalae</taxon>
        <taxon>asterids</taxon>
        <taxon>lamiids</taxon>
        <taxon>Lamiales</taxon>
        <taxon>Plantaginaceae</taxon>
        <taxon>Cheloneae</taxon>
        <taxon>Penstemon</taxon>
    </lineage>
</organism>
<name>A0ABR0DPK3_9LAMI</name>
<evidence type="ECO:0000256" key="2">
    <source>
        <dbReference type="ARBA" id="ARBA00022692"/>
    </source>
</evidence>
<sequence length="194" mass="21891">MAESRRLSVHLALGDGAVADVLLWKRWYGSVVLLVGSTALWFLFERAGYNLLSFISNVLLLIVVILFIWAKSASLLNRPLPPLPNLKISEENVMKAADEIRIWVNHALSIAHDIAIDGNRKLLSQVAISLWVFSYIGSFCNFLTLVYIGVLLSLSLPILYDNYQNPIDDKLNVAYNIVQTQYQKIDDQILSMIQ</sequence>
<comment type="subcellular location">
    <subcellularLocation>
        <location evidence="1 6">Endoplasmic reticulum membrane</location>
        <topology evidence="1 6">Multi-pass membrane protein</topology>
    </subcellularLocation>
</comment>
<dbReference type="InterPro" id="IPR003388">
    <property type="entry name" value="Reticulon"/>
</dbReference>
<protein>
    <recommendedName>
        <fullName evidence="6">Reticulon-like protein</fullName>
    </recommendedName>
</protein>
<evidence type="ECO:0000259" key="7">
    <source>
        <dbReference type="PROSITE" id="PS50845"/>
    </source>
</evidence>
<dbReference type="PROSITE" id="PS50845">
    <property type="entry name" value="RETICULON"/>
    <property type="match status" value="1"/>
</dbReference>
<dbReference type="InterPro" id="IPR045064">
    <property type="entry name" value="Reticulon-like"/>
</dbReference>
<evidence type="ECO:0000256" key="5">
    <source>
        <dbReference type="ARBA" id="ARBA00023136"/>
    </source>
</evidence>
<evidence type="ECO:0000256" key="6">
    <source>
        <dbReference type="RuleBase" id="RU363132"/>
    </source>
</evidence>
<dbReference type="EMBL" id="JAYDYQ010001087">
    <property type="protein sequence ID" value="KAK4491130.1"/>
    <property type="molecule type" value="Genomic_DNA"/>
</dbReference>
<accession>A0ABR0DPK3</accession>
<evidence type="ECO:0000256" key="4">
    <source>
        <dbReference type="ARBA" id="ARBA00022989"/>
    </source>
</evidence>